<dbReference type="GeneID" id="20241734"/>
<dbReference type="STRING" id="225164.V4CM94"/>
<name>V4CM94_LOTGI</name>
<dbReference type="KEGG" id="lgi:LOTGIDRAFT_171372"/>
<dbReference type="Proteomes" id="UP000030746">
    <property type="component" value="Unassembled WGS sequence"/>
</dbReference>
<organism evidence="3 4">
    <name type="scientific">Lottia gigantea</name>
    <name type="common">Giant owl limpet</name>
    <dbReference type="NCBI Taxonomy" id="225164"/>
    <lineage>
        <taxon>Eukaryota</taxon>
        <taxon>Metazoa</taxon>
        <taxon>Spiralia</taxon>
        <taxon>Lophotrochozoa</taxon>
        <taxon>Mollusca</taxon>
        <taxon>Gastropoda</taxon>
        <taxon>Patellogastropoda</taxon>
        <taxon>Lottioidea</taxon>
        <taxon>Lottiidae</taxon>
        <taxon>Lottia</taxon>
    </lineage>
</organism>
<gene>
    <name evidence="3" type="ORF">LOTGIDRAFT_171372</name>
</gene>
<evidence type="ECO:0000313" key="4">
    <source>
        <dbReference type="Proteomes" id="UP000030746"/>
    </source>
</evidence>
<reference evidence="3 4" key="1">
    <citation type="journal article" date="2013" name="Nature">
        <title>Insights into bilaterian evolution from three spiralian genomes.</title>
        <authorList>
            <person name="Simakov O."/>
            <person name="Marletaz F."/>
            <person name="Cho S.J."/>
            <person name="Edsinger-Gonzales E."/>
            <person name="Havlak P."/>
            <person name="Hellsten U."/>
            <person name="Kuo D.H."/>
            <person name="Larsson T."/>
            <person name="Lv J."/>
            <person name="Arendt D."/>
            <person name="Savage R."/>
            <person name="Osoegawa K."/>
            <person name="de Jong P."/>
            <person name="Grimwood J."/>
            <person name="Chapman J.A."/>
            <person name="Shapiro H."/>
            <person name="Aerts A."/>
            <person name="Otillar R.P."/>
            <person name="Terry A.Y."/>
            <person name="Boore J.L."/>
            <person name="Grigoriev I.V."/>
            <person name="Lindberg D.R."/>
            <person name="Seaver E.C."/>
            <person name="Weisblat D.A."/>
            <person name="Putnam N.H."/>
            <person name="Rokhsar D.S."/>
        </authorList>
    </citation>
    <scope>NUCLEOTIDE SEQUENCE [LARGE SCALE GENOMIC DNA]</scope>
</reference>
<dbReference type="AlphaFoldDB" id="V4CM94"/>
<accession>V4CM94</accession>
<dbReference type="InterPro" id="IPR052925">
    <property type="entry name" value="Phage_Integrase-like_Recomb"/>
</dbReference>
<dbReference type="Gene3D" id="1.10.443.10">
    <property type="entry name" value="Intergrase catalytic core"/>
    <property type="match status" value="1"/>
</dbReference>
<dbReference type="InterPro" id="IPR013762">
    <property type="entry name" value="Integrase-like_cat_sf"/>
</dbReference>
<dbReference type="SUPFAM" id="SSF56349">
    <property type="entry name" value="DNA breaking-rejoining enzymes"/>
    <property type="match status" value="1"/>
</dbReference>
<dbReference type="Gene3D" id="1.10.150.130">
    <property type="match status" value="1"/>
</dbReference>
<dbReference type="GO" id="GO:0015074">
    <property type="term" value="P:DNA integration"/>
    <property type="evidence" value="ECO:0007669"/>
    <property type="project" value="InterPro"/>
</dbReference>
<dbReference type="InterPro" id="IPR010998">
    <property type="entry name" value="Integrase_recombinase_N"/>
</dbReference>
<dbReference type="HOGENOM" id="CLU_047407_2_0_1"/>
<protein>
    <recommendedName>
        <fullName evidence="5">Tyr recombinase domain-containing protein</fullName>
    </recommendedName>
</protein>
<evidence type="ECO:0008006" key="5">
    <source>
        <dbReference type="Google" id="ProtNLM"/>
    </source>
</evidence>
<evidence type="ECO:0000256" key="1">
    <source>
        <dbReference type="ARBA" id="ARBA00023125"/>
    </source>
</evidence>
<dbReference type="CTD" id="20241734"/>
<dbReference type="OrthoDB" id="10066651at2759"/>
<evidence type="ECO:0000256" key="2">
    <source>
        <dbReference type="ARBA" id="ARBA00023172"/>
    </source>
</evidence>
<dbReference type="PANTHER" id="PTHR34605:SF4">
    <property type="entry name" value="DNA ADENINE METHYLTRANSFERASE"/>
    <property type="match status" value="1"/>
</dbReference>
<keyword evidence="4" id="KW-1185">Reference proteome</keyword>
<proteinExistence type="predicted"/>
<sequence length="296" mass="33579">MGWDIAGWVGWWSAIGFGMKHNSHDIEELPEVLADKVILIPELLKSSRAMNTFKSYSLGFQRWKCWAVANNLRVEDTFPAKAFHFALYLVSLIQTANSPSPVSNAFYSVKWIHDLFNLNSPTDFLLVKNISESAKRRLSRPIVKKRPVTVQMLTDMYKRLFSFNNLKNQRIIALCLLSYAGFLRSVELLNIKRSDIVINDTYLAIFLETSKTDKYSDGSWILISKTGTMLCPPHVEDISQYCLHSLRSGGATAEANKGLADRLFKRHGRWVSECAKDGYMKDALSEMLSVSLNLGL</sequence>
<dbReference type="GO" id="GO:0006310">
    <property type="term" value="P:DNA recombination"/>
    <property type="evidence" value="ECO:0007669"/>
    <property type="project" value="UniProtKB-KW"/>
</dbReference>
<dbReference type="OMA" id="QIRASHM"/>
<dbReference type="PANTHER" id="PTHR34605">
    <property type="entry name" value="PHAGE_INTEGRASE DOMAIN-CONTAINING PROTEIN"/>
    <property type="match status" value="1"/>
</dbReference>
<evidence type="ECO:0000313" key="3">
    <source>
        <dbReference type="EMBL" id="ESP03435.1"/>
    </source>
</evidence>
<dbReference type="RefSeq" id="XP_009045815.1">
    <property type="nucleotide sequence ID" value="XM_009047567.1"/>
</dbReference>
<dbReference type="GO" id="GO:0003677">
    <property type="term" value="F:DNA binding"/>
    <property type="evidence" value="ECO:0007669"/>
    <property type="project" value="UniProtKB-KW"/>
</dbReference>
<dbReference type="EMBL" id="KB200010">
    <property type="protein sequence ID" value="ESP03435.1"/>
    <property type="molecule type" value="Genomic_DNA"/>
</dbReference>
<dbReference type="SUPFAM" id="SSF47823">
    <property type="entry name" value="lambda integrase-like, N-terminal domain"/>
    <property type="match status" value="1"/>
</dbReference>
<dbReference type="InterPro" id="IPR011010">
    <property type="entry name" value="DNA_brk_join_enz"/>
</dbReference>
<keyword evidence="2" id="KW-0233">DNA recombination</keyword>
<keyword evidence="1" id="KW-0238">DNA-binding</keyword>